<dbReference type="AlphaFoldDB" id="A0A2P5FY15"/>
<dbReference type="Gene3D" id="2.40.330.10">
    <property type="entry name" value="DNA-binding pseudobarrel domain"/>
    <property type="match status" value="1"/>
</dbReference>
<dbReference type="PANTHER" id="PTHR31391">
    <property type="entry name" value="B3 DOMAIN-CONTAINING PROTEIN OS11G0197600-RELATED"/>
    <property type="match status" value="1"/>
</dbReference>
<keyword evidence="5" id="KW-0539">Nucleus</keyword>
<dbReference type="CDD" id="cd10017">
    <property type="entry name" value="B3_DNA"/>
    <property type="match status" value="1"/>
</dbReference>
<evidence type="ECO:0000256" key="4">
    <source>
        <dbReference type="ARBA" id="ARBA00023163"/>
    </source>
</evidence>
<dbReference type="InParanoid" id="A0A2P5FY15"/>
<comment type="subcellular location">
    <subcellularLocation>
        <location evidence="1">Nucleus</location>
    </subcellularLocation>
</comment>
<accession>A0A2P5FY15</accession>
<gene>
    <name evidence="7" type="ORF">TorRG33x02_016740</name>
</gene>
<keyword evidence="2" id="KW-0805">Transcription regulation</keyword>
<dbReference type="GO" id="GO:0003677">
    <property type="term" value="F:DNA binding"/>
    <property type="evidence" value="ECO:0007669"/>
    <property type="project" value="UniProtKB-KW"/>
</dbReference>
<evidence type="ECO:0000256" key="1">
    <source>
        <dbReference type="ARBA" id="ARBA00004123"/>
    </source>
</evidence>
<organism evidence="7 8">
    <name type="scientific">Trema orientale</name>
    <name type="common">Charcoal tree</name>
    <name type="synonym">Celtis orientalis</name>
    <dbReference type="NCBI Taxonomy" id="63057"/>
    <lineage>
        <taxon>Eukaryota</taxon>
        <taxon>Viridiplantae</taxon>
        <taxon>Streptophyta</taxon>
        <taxon>Embryophyta</taxon>
        <taxon>Tracheophyta</taxon>
        <taxon>Spermatophyta</taxon>
        <taxon>Magnoliopsida</taxon>
        <taxon>eudicotyledons</taxon>
        <taxon>Gunneridae</taxon>
        <taxon>Pentapetalae</taxon>
        <taxon>rosids</taxon>
        <taxon>fabids</taxon>
        <taxon>Rosales</taxon>
        <taxon>Cannabaceae</taxon>
        <taxon>Trema</taxon>
    </lineage>
</organism>
<evidence type="ECO:0000256" key="2">
    <source>
        <dbReference type="ARBA" id="ARBA00023015"/>
    </source>
</evidence>
<dbReference type="SUPFAM" id="SSF101936">
    <property type="entry name" value="DNA-binding pseudobarrel domain"/>
    <property type="match status" value="1"/>
</dbReference>
<evidence type="ECO:0000313" key="7">
    <source>
        <dbReference type="EMBL" id="POO02688.1"/>
    </source>
</evidence>
<dbReference type="InterPro" id="IPR015300">
    <property type="entry name" value="DNA-bd_pseudobarrel_sf"/>
</dbReference>
<evidence type="ECO:0000256" key="5">
    <source>
        <dbReference type="ARBA" id="ARBA00023242"/>
    </source>
</evidence>
<proteinExistence type="predicted"/>
<keyword evidence="8" id="KW-1185">Reference proteome</keyword>
<keyword evidence="3" id="KW-0238">DNA-binding</keyword>
<evidence type="ECO:0000313" key="8">
    <source>
        <dbReference type="Proteomes" id="UP000237000"/>
    </source>
</evidence>
<dbReference type="SMART" id="SM01019">
    <property type="entry name" value="B3"/>
    <property type="match status" value="1"/>
</dbReference>
<dbReference type="EMBL" id="JXTC01000004">
    <property type="protein sequence ID" value="POO02688.1"/>
    <property type="molecule type" value="Genomic_DNA"/>
</dbReference>
<evidence type="ECO:0000259" key="6">
    <source>
        <dbReference type="PROSITE" id="PS50863"/>
    </source>
</evidence>
<protein>
    <submittedName>
        <fullName evidence="7">B3 DNA binding domain containing protein</fullName>
    </submittedName>
</protein>
<sequence>MKGMGNFSHLFCSFELKQDVYVIYFVHLWFWSQDFTGKLDSLSESYGDKSRQKTSKILGRMKPLRRQEKYAALRRASGFKSKRPFCKILMQPSYVHGTYLSFSSTFATRCIKKTSCNVILKALDGRTWTVKYIFGVYDRLRTARFISGWKEFSQDNNLEVGDVCAFVLLEGIKITFQVVIFRVNGKSNKAVSSGE</sequence>
<keyword evidence="4" id="KW-0804">Transcription</keyword>
<dbReference type="Pfam" id="PF02362">
    <property type="entry name" value="B3"/>
    <property type="match status" value="1"/>
</dbReference>
<name>A0A2P5FY15_TREOI</name>
<dbReference type="OrthoDB" id="1163619at2759"/>
<dbReference type="InterPro" id="IPR044837">
    <property type="entry name" value="REM16-like"/>
</dbReference>
<dbReference type="PANTHER" id="PTHR31391:SF4">
    <property type="entry name" value="B3 DOMAIN-CONTAINING PROTEIN OS03G0184500"/>
    <property type="match status" value="1"/>
</dbReference>
<dbReference type="PROSITE" id="PS50863">
    <property type="entry name" value="B3"/>
    <property type="match status" value="1"/>
</dbReference>
<evidence type="ECO:0000256" key="3">
    <source>
        <dbReference type="ARBA" id="ARBA00023125"/>
    </source>
</evidence>
<dbReference type="Proteomes" id="UP000237000">
    <property type="component" value="Unassembled WGS sequence"/>
</dbReference>
<dbReference type="InterPro" id="IPR003340">
    <property type="entry name" value="B3_DNA-bd"/>
</dbReference>
<comment type="caution">
    <text evidence="7">The sequence shown here is derived from an EMBL/GenBank/DDBJ whole genome shotgun (WGS) entry which is preliminary data.</text>
</comment>
<reference evidence="8" key="1">
    <citation type="submission" date="2016-06" db="EMBL/GenBank/DDBJ databases">
        <title>Parallel loss of symbiosis genes in relatives of nitrogen-fixing non-legume Parasponia.</title>
        <authorList>
            <person name="Van Velzen R."/>
            <person name="Holmer R."/>
            <person name="Bu F."/>
            <person name="Rutten L."/>
            <person name="Van Zeijl A."/>
            <person name="Liu W."/>
            <person name="Santuari L."/>
            <person name="Cao Q."/>
            <person name="Sharma T."/>
            <person name="Shen D."/>
            <person name="Roswanjaya Y."/>
            <person name="Wardhani T."/>
            <person name="Kalhor M.S."/>
            <person name="Jansen J."/>
            <person name="Van den Hoogen J."/>
            <person name="Gungor B."/>
            <person name="Hartog M."/>
            <person name="Hontelez J."/>
            <person name="Verver J."/>
            <person name="Yang W.-C."/>
            <person name="Schijlen E."/>
            <person name="Repin R."/>
            <person name="Schilthuizen M."/>
            <person name="Schranz E."/>
            <person name="Heidstra R."/>
            <person name="Miyata K."/>
            <person name="Fedorova E."/>
            <person name="Kohlen W."/>
            <person name="Bisseling T."/>
            <person name="Smit S."/>
            <person name="Geurts R."/>
        </authorList>
    </citation>
    <scope>NUCLEOTIDE SEQUENCE [LARGE SCALE GENOMIC DNA]</scope>
    <source>
        <strain evidence="8">cv. RG33-2</strain>
    </source>
</reference>
<dbReference type="GO" id="GO:0005634">
    <property type="term" value="C:nucleus"/>
    <property type="evidence" value="ECO:0007669"/>
    <property type="project" value="UniProtKB-SubCell"/>
</dbReference>
<feature type="domain" description="TF-B3" evidence="6">
    <location>
        <begin position="85"/>
        <end position="184"/>
    </location>
</feature>
<dbReference type="STRING" id="63057.A0A2P5FY15"/>